<dbReference type="EMBL" id="JBGOSP010000011">
    <property type="protein sequence ID" value="MFA3839144.1"/>
    <property type="molecule type" value="Genomic_DNA"/>
</dbReference>
<evidence type="ECO:0000256" key="4">
    <source>
        <dbReference type="ARBA" id="ARBA00023134"/>
    </source>
</evidence>
<dbReference type="InterPro" id="IPR027417">
    <property type="entry name" value="P-loop_NTPase"/>
</dbReference>
<gene>
    <name evidence="6" type="ORF">ACEG43_23705</name>
</gene>
<accession>A0ABV4SPG6</accession>
<feature type="compositionally biased region" description="Low complexity" evidence="5">
    <location>
        <begin position="208"/>
        <end position="219"/>
    </location>
</feature>
<protein>
    <submittedName>
        <fullName evidence="6">ATP/GTP-binding protein</fullName>
    </submittedName>
</protein>
<comment type="caution">
    <text evidence="6">The sequence shown here is derived from an EMBL/GenBank/DDBJ whole genome shotgun (WGS) entry which is preliminary data.</text>
</comment>
<evidence type="ECO:0000313" key="6">
    <source>
        <dbReference type="EMBL" id="MFA3839144.1"/>
    </source>
</evidence>
<dbReference type="InterPro" id="IPR004130">
    <property type="entry name" value="Gpn"/>
</dbReference>
<reference evidence="6 7" key="1">
    <citation type="submission" date="2024-08" db="EMBL/GenBank/DDBJ databases">
        <title>Genome sequence of Streptomyces aureus CACIA-1.46HGO.</title>
        <authorList>
            <person name="Evangelista-Martinez Z."/>
        </authorList>
    </citation>
    <scope>NUCLEOTIDE SEQUENCE [LARGE SCALE GENOMIC DNA]</scope>
    <source>
        <strain evidence="6 7">CACIA-1.46HGO</strain>
    </source>
</reference>
<dbReference type="InterPro" id="IPR052705">
    <property type="entry name" value="Gliding_Motility_GTPase"/>
</dbReference>
<dbReference type="PANTHER" id="PTHR42708:SF1">
    <property type="entry name" value="GLIDING MOTILITY PROTEIN MGLA"/>
    <property type="match status" value="1"/>
</dbReference>
<sequence length="228" mass="24633">MKAFEASDDIPLTALKILIAGGFGVGKTTMVATVSEIEPLTTEEILTTASAATDSLVGVENKTTTTVSMDFGRITLWRQQLQLLLFGTPGQDRFWFMWDDLALGSIGAVVLADTRRLDDCFSAVEFFEDRGVPFVVAVNEFDTAHRYTAEEVQSAIELNPDVPVIMFDARAPFSTQQVLIRLVEYALTLSLRSAPASEPALEPPAPTSSPSLPSSAASSFDGNSHRAL</sequence>
<name>A0ABV4SPG6_9ACTN</name>
<evidence type="ECO:0000256" key="1">
    <source>
        <dbReference type="ARBA" id="ARBA00005290"/>
    </source>
</evidence>
<keyword evidence="3" id="KW-0378">Hydrolase</keyword>
<evidence type="ECO:0000313" key="7">
    <source>
        <dbReference type="Proteomes" id="UP001571476"/>
    </source>
</evidence>
<dbReference type="Gene3D" id="3.40.50.300">
    <property type="entry name" value="P-loop containing nucleotide triphosphate hydrolases"/>
    <property type="match status" value="1"/>
</dbReference>
<dbReference type="PRINTS" id="PR00449">
    <property type="entry name" value="RASTRNSFRMNG"/>
</dbReference>
<keyword evidence="2" id="KW-0547">Nucleotide-binding</keyword>
<dbReference type="Pfam" id="PF03029">
    <property type="entry name" value="ATP_bind_1"/>
    <property type="match status" value="1"/>
</dbReference>
<evidence type="ECO:0000256" key="5">
    <source>
        <dbReference type="SAM" id="MobiDB-lite"/>
    </source>
</evidence>
<comment type="similarity">
    <text evidence="1">Belongs to the GPN-loop GTPase family.</text>
</comment>
<dbReference type="RefSeq" id="WP_372564043.1">
    <property type="nucleotide sequence ID" value="NZ_JBGOSP010000011.1"/>
</dbReference>
<keyword evidence="4" id="KW-0342">GTP-binding</keyword>
<dbReference type="Proteomes" id="UP001571476">
    <property type="component" value="Unassembled WGS sequence"/>
</dbReference>
<proteinExistence type="inferred from homology"/>
<feature type="region of interest" description="Disordered" evidence="5">
    <location>
        <begin position="196"/>
        <end position="228"/>
    </location>
</feature>
<evidence type="ECO:0000256" key="2">
    <source>
        <dbReference type="ARBA" id="ARBA00022741"/>
    </source>
</evidence>
<dbReference type="PANTHER" id="PTHR42708">
    <property type="entry name" value="ATP/GTP-BINDING PROTEIN-RELATED"/>
    <property type="match status" value="1"/>
</dbReference>
<evidence type="ECO:0000256" key="3">
    <source>
        <dbReference type="ARBA" id="ARBA00022801"/>
    </source>
</evidence>
<keyword evidence="7" id="KW-1185">Reference proteome</keyword>
<dbReference type="CDD" id="cd00882">
    <property type="entry name" value="Ras_like_GTPase"/>
    <property type="match status" value="1"/>
</dbReference>
<dbReference type="SUPFAM" id="SSF52540">
    <property type="entry name" value="P-loop containing nucleoside triphosphate hydrolases"/>
    <property type="match status" value="1"/>
</dbReference>
<organism evidence="6 7">
    <name type="scientific">Streptomyces aureus</name>
    <dbReference type="NCBI Taxonomy" id="193461"/>
    <lineage>
        <taxon>Bacteria</taxon>
        <taxon>Bacillati</taxon>
        <taxon>Actinomycetota</taxon>
        <taxon>Actinomycetes</taxon>
        <taxon>Kitasatosporales</taxon>
        <taxon>Streptomycetaceae</taxon>
        <taxon>Streptomyces</taxon>
    </lineage>
</organism>